<dbReference type="SUPFAM" id="SSF51658">
    <property type="entry name" value="Xylose isomerase-like"/>
    <property type="match status" value="1"/>
</dbReference>
<dbReference type="GO" id="GO:0016853">
    <property type="term" value="F:isomerase activity"/>
    <property type="evidence" value="ECO:0007669"/>
    <property type="project" value="UniProtKB-KW"/>
</dbReference>
<keyword evidence="4" id="KW-1185">Reference proteome</keyword>
<dbReference type="Proteomes" id="UP001244563">
    <property type="component" value="Unassembled WGS sequence"/>
</dbReference>
<keyword evidence="1" id="KW-0119">Carbohydrate metabolism</keyword>
<gene>
    <name evidence="3" type="ORF">J2T10_003978</name>
</gene>
<sequence length="247" mass="26811">MHVPTGNDVRAKEVKERTAEAGLVVASYGSYLRLGACTQREQEDVLRTAVELGAPRIRVWAGSRGSADADAQYWAGVVDDARTFADAAAAQGVRVGLEFHGGTLADRAESTAALLSEIDRDNRVGTYWQPPQGMPAEEGLAGLDLLAERVMAIHAFSWWPQDDRHPLAARSALWRAVLHRLAGREGQTDILLEFVRNDSPVQLAHDAATLLNLIEEASRRAQVHGDELAVTNGHGSALRATIHGREQ</sequence>
<keyword evidence="3" id="KW-0413">Isomerase</keyword>
<dbReference type="Pfam" id="PF01261">
    <property type="entry name" value="AP_endonuc_2"/>
    <property type="match status" value="1"/>
</dbReference>
<dbReference type="InterPro" id="IPR036237">
    <property type="entry name" value="Xyl_isomerase-like_sf"/>
</dbReference>
<dbReference type="Gene3D" id="3.20.20.150">
    <property type="entry name" value="Divalent-metal-dependent TIM barrel enzymes"/>
    <property type="match status" value="1"/>
</dbReference>
<comment type="caution">
    <text evidence="3">The sequence shown here is derived from an EMBL/GenBank/DDBJ whole genome shotgun (WGS) entry which is preliminary data.</text>
</comment>
<dbReference type="InterPro" id="IPR013022">
    <property type="entry name" value="Xyl_isomerase-like_TIM-brl"/>
</dbReference>
<accession>A0ABT9TRJ6</accession>
<dbReference type="PANTHER" id="PTHR12110:SF41">
    <property type="entry name" value="INOSOSE DEHYDRATASE"/>
    <property type="match status" value="1"/>
</dbReference>
<dbReference type="PANTHER" id="PTHR12110">
    <property type="entry name" value="HYDROXYPYRUVATE ISOMERASE"/>
    <property type="match status" value="1"/>
</dbReference>
<organism evidence="3 4">
    <name type="scientific">Paenarthrobacter nicotinovorans</name>
    <name type="common">Arthrobacter nicotinovorans</name>
    <dbReference type="NCBI Taxonomy" id="29320"/>
    <lineage>
        <taxon>Bacteria</taxon>
        <taxon>Bacillati</taxon>
        <taxon>Actinomycetota</taxon>
        <taxon>Actinomycetes</taxon>
        <taxon>Micrococcales</taxon>
        <taxon>Micrococcaceae</taxon>
        <taxon>Paenarthrobacter</taxon>
    </lineage>
</organism>
<evidence type="ECO:0000313" key="4">
    <source>
        <dbReference type="Proteomes" id="UP001244563"/>
    </source>
</evidence>
<dbReference type="EMBL" id="JAUSSW010000015">
    <property type="protein sequence ID" value="MDQ0104304.1"/>
    <property type="molecule type" value="Genomic_DNA"/>
</dbReference>
<proteinExistence type="predicted"/>
<protein>
    <submittedName>
        <fullName evidence="3">Sugar phosphate isomerase/epimerase</fullName>
    </submittedName>
</protein>
<evidence type="ECO:0000256" key="1">
    <source>
        <dbReference type="ARBA" id="ARBA00023277"/>
    </source>
</evidence>
<evidence type="ECO:0000313" key="3">
    <source>
        <dbReference type="EMBL" id="MDQ0104304.1"/>
    </source>
</evidence>
<dbReference type="InterPro" id="IPR050312">
    <property type="entry name" value="IolE/XylAMocC-like"/>
</dbReference>
<name>A0ABT9TRJ6_PAENI</name>
<evidence type="ECO:0000259" key="2">
    <source>
        <dbReference type="Pfam" id="PF01261"/>
    </source>
</evidence>
<feature type="domain" description="Xylose isomerase-like TIM barrel" evidence="2">
    <location>
        <begin position="10"/>
        <end position="165"/>
    </location>
</feature>
<reference evidence="3 4" key="1">
    <citation type="submission" date="2023-07" db="EMBL/GenBank/DDBJ databases">
        <title>Sorghum-associated microbial communities from plants grown in Nebraska, USA.</title>
        <authorList>
            <person name="Schachtman D."/>
        </authorList>
    </citation>
    <scope>NUCLEOTIDE SEQUENCE [LARGE SCALE GENOMIC DNA]</scope>
    <source>
        <strain evidence="3 4">CC523</strain>
    </source>
</reference>